<proteinExistence type="predicted"/>
<dbReference type="EMBL" id="CP130144">
    <property type="protein sequence ID" value="WNZ45266.1"/>
    <property type="molecule type" value="Genomic_DNA"/>
</dbReference>
<gene>
    <name evidence="1" type="ORF">Q2T42_26105</name>
</gene>
<organism evidence="1">
    <name type="scientific">Leptolyngbya boryana CZ1</name>
    <dbReference type="NCBI Taxonomy" id="3060204"/>
    <lineage>
        <taxon>Bacteria</taxon>
        <taxon>Bacillati</taxon>
        <taxon>Cyanobacteriota</taxon>
        <taxon>Cyanophyceae</taxon>
        <taxon>Leptolyngbyales</taxon>
        <taxon>Leptolyngbyaceae</taxon>
        <taxon>Leptolyngbya group</taxon>
        <taxon>Leptolyngbya</taxon>
    </lineage>
</organism>
<accession>A0AA97AVE9</accession>
<reference evidence="1" key="1">
    <citation type="journal article" date="2023" name="Plants (Basel)">
        <title>Genomic Analysis of Leptolyngbya boryana CZ1 Reveals Efficient Carbon Fixation Modules.</title>
        <authorList>
            <person name="Bai X."/>
            <person name="Wang H."/>
            <person name="Cheng W."/>
            <person name="Wang J."/>
            <person name="Ma M."/>
            <person name="Hu H."/>
            <person name="Song Z."/>
            <person name="Ma H."/>
            <person name="Fan Y."/>
            <person name="Du C."/>
            <person name="Xu J."/>
        </authorList>
    </citation>
    <scope>NUCLEOTIDE SEQUENCE</scope>
    <source>
        <strain evidence="1">CZ1</strain>
    </source>
</reference>
<dbReference type="AlphaFoldDB" id="A0AA97AVE9"/>
<dbReference type="RefSeq" id="WP_316426987.1">
    <property type="nucleotide sequence ID" value="NZ_CP130144.1"/>
</dbReference>
<reference evidence="1" key="2">
    <citation type="submission" date="2023-07" db="EMBL/GenBank/DDBJ databases">
        <authorList>
            <person name="Bai X.-H."/>
            <person name="Wang H.-H."/>
            <person name="Wang J."/>
            <person name="Ma M.-Y."/>
            <person name="Hu H.-H."/>
            <person name="Song Z.-L."/>
            <person name="Ma H.-G."/>
            <person name="Fan Y."/>
            <person name="Du C.-Y."/>
            <person name="Xu J.-C."/>
        </authorList>
    </citation>
    <scope>NUCLEOTIDE SEQUENCE</scope>
    <source>
        <strain evidence="1">CZ1</strain>
    </source>
</reference>
<evidence type="ECO:0000313" key="1">
    <source>
        <dbReference type="EMBL" id="WNZ45266.1"/>
    </source>
</evidence>
<name>A0AA97AVE9_LEPBY</name>
<sequence>MSRKCPCFQHSVTVEELLQLACQLSPSKLGELIAALSALKEAIIQDQEVRDTTASETSDRKQNDKSAHIAWKQINGCGPYPYLRFREGKKYRSYYLKGLRKES</sequence>
<protein>
    <submittedName>
        <fullName evidence="1">Uncharacterized protein</fullName>
    </submittedName>
</protein>